<feature type="signal peptide" evidence="1">
    <location>
        <begin position="1"/>
        <end position="22"/>
    </location>
</feature>
<sequence>MKRVPGLLSAGTLLLFSGQVLADDMEGSIESLDTNAQTFVLQGITFKTTDNTDYDDGLTQFADLEAGLRVEVDFTFINGIHYATEIELDKP</sequence>
<reference evidence="3 4" key="1">
    <citation type="submission" date="2012-09" db="EMBL/GenBank/DDBJ databases">
        <title>Genome Sequence of alkane-degrading Bacterium Alcanivorax sp. 19-m-6.</title>
        <authorList>
            <person name="Lai Q."/>
            <person name="Shao Z."/>
        </authorList>
    </citation>
    <scope>NUCLEOTIDE SEQUENCE [LARGE SCALE GENOMIC DNA]</scope>
    <source>
        <strain evidence="3 4">19-m-6</strain>
    </source>
</reference>
<feature type="chain" id="PRO_5001917979" description="DUF5666 domain-containing protein" evidence="1">
    <location>
        <begin position="23"/>
        <end position="91"/>
    </location>
</feature>
<dbReference type="Proteomes" id="UP000029444">
    <property type="component" value="Unassembled WGS sequence"/>
</dbReference>
<organism evidence="3 4">
    <name type="scientific">Alcanivorax nanhaiticus</name>
    <dbReference type="NCBI Taxonomy" id="1177154"/>
    <lineage>
        <taxon>Bacteria</taxon>
        <taxon>Pseudomonadati</taxon>
        <taxon>Pseudomonadota</taxon>
        <taxon>Gammaproteobacteria</taxon>
        <taxon>Oceanospirillales</taxon>
        <taxon>Alcanivoracaceae</taxon>
        <taxon>Alcanivorax</taxon>
    </lineage>
</organism>
<keyword evidence="4" id="KW-1185">Reference proteome</keyword>
<dbReference type="PATRIC" id="fig|1177154.3.peg.2735"/>
<dbReference type="EMBL" id="ARXV01000012">
    <property type="protein sequence ID" value="KGD63934.1"/>
    <property type="molecule type" value="Genomic_DNA"/>
</dbReference>
<evidence type="ECO:0000259" key="2">
    <source>
        <dbReference type="Pfam" id="PF18914"/>
    </source>
</evidence>
<feature type="domain" description="DUF5666" evidence="2">
    <location>
        <begin position="26"/>
        <end position="87"/>
    </location>
</feature>
<comment type="caution">
    <text evidence="3">The sequence shown here is derived from an EMBL/GenBank/DDBJ whole genome shotgun (WGS) entry which is preliminary data.</text>
</comment>
<dbReference type="InterPro" id="IPR043724">
    <property type="entry name" value="DUF5666"/>
</dbReference>
<evidence type="ECO:0000313" key="4">
    <source>
        <dbReference type="Proteomes" id="UP000029444"/>
    </source>
</evidence>
<protein>
    <recommendedName>
        <fullName evidence="2">DUF5666 domain-containing protein</fullName>
    </recommendedName>
</protein>
<accession>A0A095SHU6</accession>
<dbReference type="Pfam" id="PF18914">
    <property type="entry name" value="DUF5666"/>
    <property type="match status" value="1"/>
</dbReference>
<evidence type="ECO:0000313" key="3">
    <source>
        <dbReference type="EMBL" id="KGD63934.1"/>
    </source>
</evidence>
<proteinExistence type="predicted"/>
<gene>
    <name evidence="3" type="ORF">Y5S_02702</name>
</gene>
<name>A0A095SHU6_9GAMM</name>
<dbReference type="RefSeq" id="WP_035233729.1">
    <property type="nucleotide sequence ID" value="NZ_ARXV01000012.1"/>
</dbReference>
<dbReference type="AlphaFoldDB" id="A0A095SHU6"/>
<evidence type="ECO:0000256" key="1">
    <source>
        <dbReference type="SAM" id="SignalP"/>
    </source>
</evidence>
<keyword evidence="1" id="KW-0732">Signal</keyword>
<dbReference type="OrthoDB" id="6174242at2"/>